<dbReference type="SUPFAM" id="SSF56300">
    <property type="entry name" value="Metallo-dependent phosphatases"/>
    <property type="match status" value="1"/>
</dbReference>
<dbReference type="RefSeq" id="WP_353633447.1">
    <property type="nucleotide sequence ID" value="NZ_CP159204.1"/>
</dbReference>
<name>A0AAU8C939_9EURY</name>
<dbReference type="PANTHER" id="PTHR39323">
    <property type="entry name" value="BLR1149 PROTEIN"/>
    <property type="match status" value="1"/>
</dbReference>
<gene>
    <name evidence="2" type="ORF">ABSL23_08845</name>
</gene>
<sequence length="231" mass="24413">MSDTPSWLAFGERAAYLPEADALVLADVHVGRDAASDVALPLGERADLVERLDALLAEFEPATVVVAGDLLHVRGSVPEGVRETVDAIEATVSDAGAGFRVVRGNHDAMLDAVGVDAEDAVVLADGTAVWHGHDDPPVDAERYVVGHEHPAVEIEGARHPCFLYGPRQHDGSDVVVLPAFTRLAPGTLVNGLRRDDSLSSMLADPSGFRPVVVSEGETLAFPALCEFRGLL</sequence>
<dbReference type="PANTHER" id="PTHR39323:SF1">
    <property type="entry name" value="BLR1149 PROTEIN"/>
    <property type="match status" value="1"/>
</dbReference>
<dbReference type="InterPro" id="IPR029052">
    <property type="entry name" value="Metallo-depent_PP-like"/>
</dbReference>
<dbReference type="GO" id="GO:0016787">
    <property type="term" value="F:hydrolase activity"/>
    <property type="evidence" value="ECO:0007669"/>
    <property type="project" value="InterPro"/>
</dbReference>
<dbReference type="InterPro" id="IPR024173">
    <property type="entry name" value="Pesterase_MJ0037-like"/>
</dbReference>
<dbReference type="AlphaFoldDB" id="A0AAU8C939"/>
<reference evidence="2" key="1">
    <citation type="submission" date="2024-06" db="EMBL/GenBank/DDBJ databases">
        <title>Genome Sequence of an extremely halophilic archaeon isolated from Permian era halite, Salado Formation, Carlsbad, New Mexico: Halobacterium sp. strain NMX12-1.</title>
        <authorList>
            <person name="Sotoa L."/>
            <person name="DasSarma P."/>
            <person name="Anton B.P."/>
            <person name="Vincze T."/>
            <person name="Verma I."/>
            <person name="Eralp B."/>
            <person name="Powers D.W."/>
            <person name="Dozier B.L."/>
            <person name="Roberts R.J."/>
            <person name="DasSarma S."/>
        </authorList>
    </citation>
    <scope>NUCLEOTIDE SEQUENCE</scope>
    <source>
        <strain evidence="2">NMX12-1</strain>
    </source>
</reference>
<accession>A0AAU8C939</accession>
<dbReference type="EMBL" id="CP159204">
    <property type="protein sequence ID" value="XCF15357.1"/>
    <property type="molecule type" value="Genomic_DNA"/>
</dbReference>
<feature type="domain" description="Calcineurin-like phosphoesterase" evidence="1">
    <location>
        <begin position="23"/>
        <end position="109"/>
    </location>
</feature>
<protein>
    <submittedName>
        <fullName evidence="2">Metallophosphoesterase</fullName>
    </submittedName>
</protein>
<evidence type="ECO:0000259" key="1">
    <source>
        <dbReference type="Pfam" id="PF00149"/>
    </source>
</evidence>
<dbReference type="InterPro" id="IPR004843">
    <property type="entry name" value="Calcineurin-like_PHP"/>
</dbReference>
<dbReference type="Pfam" id="PF00149">
    <property type="entry name" value="Metallophos"/>
    <property type="match status" value="1"/>
</dbReference>
<dbReference type="Gene3D" id="3.60.21.10">
    <property type="match status" value="1"/>
</dbReference>
<organism evidence="2">
    <name type="scientific">Halobacterium sp. NMX12-1</name>
    <dbReference type="NCBI Taxonomy" id="3166650"/>
    <lineage>
        <taxon>Archaea</taxon>
        <taxon>Methanobacteriati</taxon>
        <taxon>Methanobacteriota</taxon>
        <taxon>Stenosarchaea group</taxon>
        <taxon>Halobacteria</taxon>
        <taxon>Halobacteriales</taxon>
        <taxon>Halobacteriaceae</taxon>
        <taxon>Halobacterium</taxon>
    </lineage>
</organism>
<evidence type="ECO:0000313" key="2">
    <source>
        <dbReference type="EMBL" id="XCF15357.1"/>
    </source>
</evidence>
<dbReference type="KEGG" id="hanx:ABSL23_08845"/>
<dbReference type="PIRSF" id="PIRSF000887">
    <property type="entry name" value="Pesterase_MJ0037"/>
    <property type="match status" value="1"/>
</dbReference>
<dbReference type="GeneID" id="91109252"/>
<proteinExistence type="predicted"/>